<evidence type="ECO:0000256" key="1">
    <source>
        <dbReference type="ARBA" id="ARBA00004383"/>
    </source>
</evidence>
<dbReference type="Pfam" id="PF03544">
    <property type="entry name" value="TonB_C"/>
    <property type="match status" value="1"/>
</dbReference>
<dbReference type="Proteomes" id="UP000677515">
    <property type="component" value="Chromosome"/>
</dbReference>
<dbReference type="PANTHER" id="PTHR33446">
    <property type="entry name" value="PROTEIN TONB-RELATED"/>
    <property type="match status" value="1"/>
</dbReference>
<dbReference type="InterPro" id="IPR037682">
    <property type="entry name" value="TonB_C"/>
</dbReference>
<keyword evidence="4" id="KW-1003">Cell membrane</keyword>
<evidence type="ECO:0000256" key="4">
    <source>
        <dbReference type="ARBA" id="ARBA00022475"/>
    </source>
</evidence>
<feature type="compositionally biased region" description="Low complexity" evidence="10">
    <location>
        <begin position="92"/>
        <end position="102"/>
    </location>
</feature>
<gene>
    <name evidence="13" type="ORF">ERHA53_32000</name>
</gene>
<evidence type="ECO:0000256" key="3">
    <source>
        <dbReference type="ARBA" id="ARBA00022448"/>
    </source>
</evidence>
<keyword evidence="3" id="KW-0813">Transport</keyword>
<dbReference type="PANTHER" id="PTHR33446:SF2">
    <property type="entry name" value="PROTEIN TONB"/>
    <property type="match status" value="1"/>
</dbReference>
<dbReference type="PROSITE" id="PS52015">
    <property type="entry name" value="TONB_CTD"/>
    <property type="match status" value="1"/>
</dbReference>
<dbReference type="InterPro" id="IPR006260">
    <property type="entry name" value="TonB/TolA_C"/>
</dbReference>
<evidence type="ECO:0000256" key="6">
    <source>
        <dbReference type="ARBA" id="ARBA00022692"/>
    </source>
</evidence>
<evidence type="ECO:0000256" key="7">
    <source>
        <dbReference type="ARBA" id="ARBA00022927"/>
    </source>
</evidence>
<keyword evidence="9 11" id="KW-0472">Membrane</keyword>
<feature type="region of interest" description="Disordered" evidence="10">
    <location>
        <begin position="73"/>
        <end position="156"/>
    </location>
</feature>
<evidence type="ECO:0000256" key="9">
    <source>
        <dbReference type="ARBA" id="ARBA00023136"/>
    </source>
</evidence>
<dbReference type="NCBIfam" id="TIGR01352">
    <property type="entry name" value="tonB_Cterm"/>
    <property type="match status" value="1"/>
</dbReference>
<organism evidence="13 14">
    <name type="scientific">Erwinia rhapontici</name>
    <name type="common">Pectobacterium rhapontici</name>
    <dbReference type="NCBI Taxonomy" id="55212"/>
    <lineage>
        <taxon>Bacteria</taxon>
        <taxon>Pseudomonadati</taxon>
        <taxon>Pseudomonadota</taxon>
        <taxon>Gammaproteobacteria</taxon>
        <taxon>Enterobacterales</taxon>
        <taxon>Erwiniaceae</taxon>
        <taxon>Erwinia</taxon>
    </lineage>
</organism>
<dbReference type="EMBL" id="AP024329">
    <property type="protein sequence ID" value="BCQ35857.1"/>
    <property type="molecule type" value="Genomic_DNA"/>
</dbReference>
<proteinExistence type="inferred from homology"/>
<feature type="transmembrane region" description="Helical" evidence="11">
    <location>
        <begin position="15"/>
        <end position="36"/>
    </location>
</feature>
<protein>
    <recommendedName>
        <fullName evidence="12">TonB C-terminal domain-containing protein</fullName>
    </recommendedName>
</protein>
<evidence type="ECO:0000256" key="2">
    <source>
        <dbReference type="ARBA" id="ARBA00006555"/>
    </source>
</evidence>
<keyword evidence="6 11" id="KW-0812">Transmembrane</keyword>
<evidence type="ECO:0000256" key="8">
    <source>
        <dbReference type="ARBA" id="ARBA00022989"/>
    </source>
</evidence>
<evidence type="ECO:0000259" key="12">
    <source>
        <dbReference type="PROSITE" id="PS52015"/>
    </source>
</evidence>
<evidence type="ECO:0000313" key="13">
    <source>
        <dbReference type="EMBL" id="BCQ35857.1"/>
    </source>
</evidence>
<feature type="compositionally biased region" description="Polar residues" evidence="10">
    <location>
        <begin position="73"/>
        <end position="82"/>
    </location>
</feature>
<reference evidence="13 14" key="1">
    <citation type="submission" date="2021-01" db="EMBL/GenBank/DDBJ databases">
        <title>Complete genome sequence of Erwinia rhapontici MAFF 311153.</title>
        <authorList>
            <person name="Morohoshi T."/>
            <person name="Someya N."/>
        </authorList>
    </citation>
    <scope>NUCLEOTIDE SEQUENCE [LARGE SCALE GENOMIC DNA]</scope>
    <source>
        <strain evidence="13 14">MAFF 311153</strain>
    </source>
</reference>
<dbReference type="RefSeq" id="WP_212813094.1">
    <property type="nucleotide sequence ID" value="NZ_AP024329.1"/>
</dbReference>
<evidence type="ECO:0000256" key="5">
    <source>
        <dbReference type="ARBA" id="ARBA00022519"/>
    </source>
</evidence>
<keyword evidence="14" id="KW-1185">Reference proteome</keyword>
<keyword evidence="5" id="KW-0997">Cell inner membrane</keyword>
<accession>A0ABM7N324</accession>
<keyword evidence="8 11" id="KW-1133">Transmembrane helix</keyword>
<feature type="domain" description="TonB C-terminal" evidence="12">
    <location>
        <begin position="192"/>
        <end position="281"/>
    </location>
</feature>
<evidence type="ECO:0000256" key="10">
    <source>
        <dbReference type="SAM" id="MobiDB-lite"/>
    </source>
</evidence>
<feature type="compositionally biased region" description="Low complexity" evidence="10">
    <location>
        <begin position="145"/>
        <end position="156"/>
    </location>
</feature>
<dbReference type="GeneID" id="99867487"/>
<comment type="similarity">
    <text evidence="2">Belongs to the TonB family.</text>
</comment>
<dbReference type="Gene3D" id="3.30.1150.10">
    <property type="match status" value="1"/>
</dbReference>
<dbReference type="SUPFAM" id="SSF74653">
    <property type="entry name" value="TolA/TonB C-terminal domain"/>
    <property type="match status" value="1"/>
</dbReference>
<comment type="subcellular location">
    <subcellularLocation>
        <location evidence="1">Cell inner membrane</location>
        <topology evidence="1">Single-pass membrane protein</topology>
        <orientation evidence="1">Periplasmic side</orientation>
    </subcellularLocation>
</comment>
<name>A0ABM7N324_ERWRD</name>
<dbReference type="InterPro" id="IPR051045">
    <property type="entry name" value="TonB-dependent_transducer"/>
</dbReference>
<evidence type="ECO:0000256" key="11">
    <source>
        <dbReference type="SAM" id="Phobius"/>
    </source>
</evidence>
<evidence type="ECO:0000313" key="14">
    <source>
        <dbReference type="Proteomes" id="UP000677515"/>
    </source>
</evidence>
<sequence length="281" mass="30511">MQGVLGPESQQDSPLWLTGGLLALALHGGLAVWWMWTPPPVAADDAPPAAIMIEIADTAQAVQTQQNNITTEKVDAQASQAQNKEEAQSDGAAAPAQAQPQPSLKDPEKPLPVVEKTVMTQSAARASKSKKDEQRKAQQKRQRQQKQQQEQQREQAASAQSVQAQVQAQQALRNAARQTVASNALSPQQRATWMSKVMAHLEKRKRYPQAAQDRGQQGVATVEFTLDGQGNVQTVALRKGVGFSALDNEVLSLLRRASPVPAPPDGEPKRLTAQIQFFPRS</sequence>
<keyword evidence="7" id="KW-0653">Protein transport</keyword>